<dbReference type="InterPro" id="IPR018846">
    <property type="entry name" value="Beta-prop_RSE1/DDB1/CPSF1_1st"/>
</dbReference>
<dbReference type="GO" id="GO:0006397">
    <property type="term" value="P:mRNA processing"/>
    <property type="evidence" value="ECO:0007669"/>
    <property type="project" value="UniProtKB-KW"/>
</dbReference>
<keyword evidence="11" id="KW-0175">Coiled coil</keyword>
<evidence type="ECO:0000256" key="8">
    <source>
        <dbReference type="ARBA" id="ARBA00040134"/>
    </source>
</evidence>
<dbReference type="EMBL" id="SGPK01000299">
    <property type="protein sequence ID" value="THH04937.1"/>
    <property type="molecule type" value="Genomic_DNA"/>
</dbReference>
<dbReference type="FunFam" id="2.130.10.10:FF:001143">
    <property type="entry name" value="Pre-mRNA-splicing factor rse-1, putative"/>
    <property type="match status" value="1"/>
</dbReference>
<evidence type="ECO:0000256" key="1">
    <source>
        <dbReference type="ARBA" id="ARBA00004123"/>
    </source>
</evidence>
<keyword evidence="6" id="KW-0539">Nucleus</keyword>
<feature type="domain" description="RSE1/DDB1/CPSF1 C-terminal" evidence="13">
    <location>
        <begin position="1285"/>
        <end position="1604"/>
    </location>
</feature>
<evidence type="ECO:0000313" key="18">
    <source>
        <dbReference type="Proteomes" id="UP000308199"/>
    </source>
</evidence>
<keyword evidence="18" id="KW-1185">Reference proteome</keyword>
<dbReference type="FunFam" id="2.130.10.10:FF:000068">
    <property type="entry name" value="Pre-mRNA-splicing factor rse1, variant"/>
    <property type="match status" value="1"/>
</dbReference>
<feature type="domain" description="RSE1/DDB1/CPSF1 first beta-propeller" evidence="15">
    <location>
        <begin position="444"/>
        <end position="807"/>
    </location>
</feature>
<evidence type="ECO:0000256" key="11">
    <source>
        <dbReference type="SAM" id="Coils"/>
    </source>
</evidence>
<organism evidence="17 18">
    <name type="scientific">Phellinidium pouzarii</name>
    <dbReference type="NCBI Taxonomy" id="167371"/>
    <lineage>
        <taxon>Eukaryota</taxon>
        <taxon>Fungi</taxon>
        <taxon>Dikarya</taxon>
        <taxon>Basidiomycota</taxon>
        <taxon>Agaricomycotina</taxon>
        <taxon>Agaricomycetes</taxon>
        <taxon>Hymenochaetales</taxon>
        <taxon>Hymenochaetaceae</taxon>
        <taxon>Phellinidium</taxon>
    </lineage>
</organism>
<evidence type="ECO:0000256" key="7">
    <source>
        <dbReference type="ARBA" id="ARBA00038266"/>
    </source>
</evidence>
<reference evidence="17 18" key="1">
    <citation type="submission" date="2019-02" db="EMBL/GenBank/DDBJ databases">
        <title>Genome sequencing of the rare red list fungi Phellinidium pouzarii.</title>
        <authorList>
            <person name="Buettner E."/>
            <person name="Kellner H."/>
        </authorList>
    </citation>
    <scope>NUCLEOTIDE SEQUENCE [LARGE SCALE GENOMIC DNA]</scope>
    <source>
        <strain evidence="17 18">DSM 108285</strain>
    </source>
</reference>
<dbReference type="GO" id="GO:0005681">
    <property type="term" value="C:spliceosomal complex"/>
    <property type="evidence" value="ECO:0007669"/>
    <property type="project" value="UniProtKB-KW"/>
</dbReference>
<dbReference type="GO" id="GO:0003676">
    <property type="term" value="F:nucleic acid binding"/>
    <property type="evidence" value="ECO:0007669"/>
    <property type="project" value="InterPro"/>
</dbReference>
<evidence type="ECO:0000256" key="9">
    <source>
        <dbReference type="ARBA" id="ARBA00055157"/>
    </source>
</evidence>
<evidence type="ECO:0000256" key="12">
    <source>
        <dbReference type="SAM" id="MobiDB-lite"/>
    </source>
</evidence>
<accession>A0A4S4L1H0</accession>
<dbReference type="InterPro" id="IPR013859">
    <property type="entry name" value="Ssr4_N"/>
</dbReference>
<feature type="compositionally biased region" description="Basic and acidic residues" evidence="12">
    <location>
        <begin position="250"/>
        <end position="259"/>
    </location>
</feature>
<feature type="region of interest" description="Disordered" evidence="12">
    <location>
        <begin position="240"/>
        <end position="259"/>
    </location>
</feature>
<dbReference type="Proteomes" id="UP000308199">
    <property type="component" value="Unassembled WGS sequence"/>
</dbReference>
<evidence type="ECO:0000259" key="14">
    <source>
        <dbReference type="Pfam" id="PF08549"/>
    </source>
</evidence>
<dbReference type="InterPro" id="IPR058543">
    <property type="entry name" value="Beta-prop_RSE1/DDB1/CPSF1_2nd"/>
</dbReference>
<protein>
    <recommendedName>
        <fullName evidence="8">Pre-mRNA-splicing factor RSE1</fullName>
    </recommendedName>
    <alternativeName>
        <fullName evidence="10">Pre-mRNA-splicing factor rse1</fullName>
    </alternativeName>
</protein>
<dbReference type="OrthoDB" id="436637at2759"/>
<dbReference type="InterPro" id="IPR015943">
    <property type="entry name" value="WD40/YVTN_repeat-like_dom_sf"/>
</dbReference>
<evidence type="ECO:0000256" key="2">
    <source>
        <dbReference type="ARBA" id="ARBA00011524"/>
    </source>
</evidence>
<feature type="domain" description="SWI/SNF and RSC complexes subunit Ssr4 N-terminal" evidence="14">
    <location>
        <begin position="24"/>
        <end position="152"/>
    </location>
</feature>
<dbReference type="InterPro" id="IPR004871">
    <property type="entry name" value="RSE1/DDB1/CPSF1_C"/>
</dbReference>
<gene>
    <name evidence="17" type="ORF">EW145_g5156</name>
</gene>
<comment type="subcellular location">
    <subcellularLocation>
        <location evidence="1">Nucleus</location>
    </subcellularLocation>
</comment>
<dbReference type="Pfam" id="PF08549">
    <property type="entry name" value="SWI-SNF_Ssr4_N"/>
    <property type="match status" value="1"/>
</dbReference>
<evidence type="ECO:0000256" key="3">
    <source>
        <dbReference type="ARBA" id="ARBA00022664"/>
    </source>
</evidence>
<dbReference type="InterPro" id="IPR050358">
    <property type="entry name" value="RSE1/DDB1/CFT1"/>
</dbReference>
<dbReference type="Pfam" id="PF23726">
    <property type="entry name" value="Beta-prop_RSE1_2nd"/>
    <property type="match status" value="1"/>
</dbReference>
<comment type="subunit">
    <text evidence="2">Associated with the spliceosome.</text>
</comment>
<evidence type="ECO:0000259" key="15">
    <source>
        <dbReference type="Pfam" id="PF10433"/>
    </source>
</evidence>
<comment type="function">
    <text evidence="9">Involved in pre-mRNA splicing and cell cycle control.</text>
</comment>
<dbReference type="GO" id="GO:0008380">
    <property type="term" value="P:RNA splicing"/>
    <property type="evidence" value="ECO:0007669"/>
    <property type="project" value="UniProtKB-KW"/>
</dbReference>
<dbReference type="PANTHER" id="PTHR10644">
    <property type="entry name" value="DNA REPAIR/RNA PROCESSING CPSF FAMILY"/>
    <property type="match status" value="1"/>
</dbReference>
<dbReference type="Pfam" id="PF10433">
    <property type="entry name" value="Beta-prop_RSE1_1st"/>
    <property type="match status" value="1"/>
</dbReference>
<keyword evidence="4" id="KW-0747">Spliceosome</keyword>
<dbReference type="InterPro" id="IPR036322">
    <property type="entry name" value="WD40_repeat_dom_sf"/>
</dbReference>
<dbReference type="SUPFAM" id="SSF50978">
    <property type="entry name" value="WD40 repeat-like"/>
    <property type="match status" value="1"/>
</dbReference>
<name>A0A4S4L1H0_9AGAM</name>
<evidence type="ECO:0000256" key="10">
    <source>
        <dbReference type="ARBA" id="ARBA00068521"/>
    </source>
</evidence>
<keyword evidence="3" id="KW-0507">mRNA processing</keyword>
<feature type="domain" description="RSE1/DDB1/CPSF1 second beta-propeller" evidence="16">
    <location>
        <begin position="889"/>
        <end position="1205"/>
    </location>
</feature>
<comment type="caution">
    <text evidence="17">The sequence shown here is derived from an EMBL/GenBank/DDBJ whole genome shotgun (WGS) entry which is preliminary data.</text>
</comment>
<dbReference type="Pfam" id="PF03178">
    <property type="entry name" value="CPSF_A"/>
    <property type="match status" value="1"/>
</dbReference>
<dbReference type="Gene3D" id="2.130.10.10">
    <property type="entry name" value="YVTN repeat-like/Quinoprotein amine dehydrogenase"/>
    <property type="match status" value="3"/>
</dbReference>
<evidence type="ECO:0000313" key="17">
    <source>
        <dbReference type="EMBL" id="THH04937.1"/>
    </source>
</evidence>
<proteinExistence type="inferred from homology"/>
<evidence type="ECO:0000256" key="6">
    <source>
        <dbReference type="ARBA" id="ARBA00023242"/>
    </source>
</evidence>
<keyword evidence="5" id="KW-0508">mRNA splicing</keyword>
<evidence type="ECO:0000256" key="5">
    <source>
        <dbReference type="ARBA" id="ARBA00023187"/>
    </source>
</evidence>
<comment type="similarity">
    <text evidence="7">Belongs to the RSE1 family.</text>
</comment>
<dbReference type="GO" id="GO:0006338">
    <property type="term" value="P:chromatin remodeling"/>
    <property type="evidence" value="ECO:0007669"/>
    <property type="project" value="InterPro"/>
</dbReference>
<evidence type="ECO:0000259" key="16">
    <source>
        <dbReference type="Pfam" id="PF23726"/>
    </source>
</evidence>
<sequence>MQTNNFSTSLTELCLRYPDPLGEHAQVTYESAVQMLLKAHKLAMGVPFQWGYVDRPQPGSLCLIFLLPQQRSFPNDGIRYQDQENRYSIPAGSGRELEISEIKYGFIPDSADSSAYRVRRRFRLVKGGNPQLMIVHYSSGQGIQIVPALRVQPVRAYPLRPVNEPGMYVIGDKMGQKAFLPQHHSAHPSHPAQAAHGMGTPGTMPAMIGMGGGMQHHAAMIAHQNREMEALERRQGRDRAAGMPGQSHLPVHDEDSGDEYDHISTRSLALVRYKRNHDHMNEVFAYAAFGDKKPKEPQNPYACFNKSEIEEKTSKLEKEIEELRTRVEERKQAHHWEGVETSQGDISMEALGPALSETVQIAGLIFSLHSVCHPSAYVLSLKTPSSRILRQNLLYFMGAWENCLAVFTCLSNPSAPARSQPHLSCRRKGMHLYNLTLQPPTATTHAIVGNFSGARQQEIIVSRGTRLELLRPDVQTGKILTVLANDVFGSIRSLAAFRLTGGTKDYAIVGSDSGRIVILEYDPKTSSFIKLHQETYGKSGARRIVPGQYLATDPKGRSVMISAIEKAKLVYILNRDAAANLTISSPLEAHKNAAIIHHIVGVDVGFENPLYAALEVDYTESDQDPTGEAFNNAEKLLTFYELDLGLNHVVRKWSEPTDPRANLLVQVPGGQLATSDRFDGPSGVLVCCEDHIIYRHMDAPQHRVPIPRRRHPLEDKDHGLIIIAAVMHKMKGAFFFLLQSEEGDLYKVTIDHEDEEVKSLKIKYFDTVPVASSLCILKSGFLFIASEFGNHYLYQFQKLGDDDNEPEFSSTDYRNFGMADPASPLPHAYFKPRPLDNLVLADELESLDPIIDSKVLNVLPNSDTPQIFAACGRGARSTFRTLRHGLEVEEVVSSDLPGIPNAVWTTRIKEDDPYDSYIILSFVNGTLVLSIGETIEEVQDTGFLSSAPTLAVQQIGSDALLQVHPHGIRHVLADRRVNEWRVPQGRTIVAATTNKRQVVVALSSAELVYFELDLEGQLNEYQDRKAMGSTVLALSVGEVSPGRQRTQYLAVGCEDQTVRIVSLDPESTLETISLQALTAPPSAICIADMLDTGIDKNQPTMFVNIGLQNGVLLRTVLDPVNGQLTDTRTRFLGTRPVKLMRVQVQRNPSILALSSRSWLNYTYQGLLHFTPLIFETLDHAWGFSAELCPEGLIGIAGSVLRIFQIPRLGTKLKQDSMPLTYTPRKFIPHPMNHFFYMIESDHRIMGDEAVKHKLVELGVKFDQAVVDLPPETFGRPKAPAGTWGSCIRIIDPLDNKTVRVIHLDNNEAAFSIAVVPFAVRNNELFLCVGTASSTFLAPRSCTSGFIHMYAFTNGGTDLELLHKTETDDVPTALMAFQGRLCAGVGNSLRLYEMGKKKLLRKVEAKTFGPAIMILNTQGSRIIIGDMQESIIYAVYKAPENRLLIFADDTQPRWTTAVTMVDYVTIAAGDKFGNVFVNRLDQKISDQVDDDPTGAGILHEKGILMGAPHKTKLLAHFHVGDVVTSIHKISLVAGGREVLLYTCLHGTIGILVPFVSKEDVDFISTLEQHMRSEKLSLVGRDHLAFRGYYVPVKATVDGDLCEQFARLPGGKQSAIAIELDRTVGEVLKKLEQLRVTASGF</sequence>
<feature type="coiled-coil region" evidence="11">
    <location>
        <begin position="306"/>
        <end position="333"/>
    </location>
</feature>
<evidence type="ECO:0000259" key="13">
    <source>
        <dbReference type="Pfam" id="PF03178"/>
    </source>
</evidence>
<evidence type="ECO:0000256" key="4">
    <source>
        <dbReference type="ARBA" id="ARBA00022728"/>
    </source>
</evidence>